<protein>
    <submittedName>
        <fullName evidence="2">Uncharacterized protein</fullName>
    </submittedName>
</protein>
<evidence type="ECO:0000313" key="3">
    <source>
        <dbReference type="Proteomes" id="UP001229421"/>
    </source>
</evidence>
<dbReference type="AlphaFoldDB" id="A0AAD8KKZ1"/>
<proteinExistence type="predicted"/>
<reference evidence="2" key="1">
    <citation type="journal article" date="2023" name="bioRxiv">
        <title>Improved chromosome-level genome assembly for marigold (Tagetes erecta).</title>
        <authorList>
            <person name="Jiang F."/>
            <person name="Yuan L."/>
            <person name="Wang S."/>
            <person name="Wang H."/>
            <person name="Xu D."/>
            <person name="Wang A."/>
            <person name="Fan W."/>
        </authorList>
    </citation>
    <scope>NUCLEOTIDE SEQUENCE</scope>
    <source>
        <strain evidence="2">WSJ</strain>
        <tissue evidence="2">Leaf</tissue>
    </source>
</reference>
<accession>A0AAD8KKZ1</accession>
<dbReference type="EMBL" id="JAUHHV010000006">
    <property type="protein sequence ID" value="KAK1421510.1"/>
    <property type="molecule type" value="Genomic_DNA"/>
</dbReference>
<dbReference type="Proteomes" id="UP001229421">
    <property type="component" value="Unassembled WGS sequence"/>
</dbReference>
<keyword evidence="1" id="KW-0472">Membrane</keyword>
<name>A0AAD8KKZ1_TARER</name>
<feature type="transmembrane region" description="Helical" evidence="1">
    <location>
        <begin position="29"/>
        <end position="48"/>
    </location>
</feature>
<keyword evidence="1" id="KW-1133">Transmembrane helix</keyword>
<comment type="caution">
    <text evidence="2">The sequence shown here is derived from an EMBL/GenBank/DDBJ whole genome shotgun (WGS) entry which is preliminary data.</text>
</comment>
<evidence type="ECO:0000256" key="1">
    <source>
        <dbReference type="SAM" id="Phobius"/>
    </source>
</evidence>
<organism evidence="2 3">
    <name type="scientific">Tagetes erecta</name>
    <name type="common">African marigold</name>
    <dbReference type="NCBI Taxonomy" id="13708"/>
    <lineage>
        <taxon>Eukaryota</taxon>
        <taxon>Viridiplantae</taxon>
        <taxon>Streptophyta</taxon>
        <taxon>Embryophyta</taxon>
        <taxon>Tracheophyta</taxon>
        <taxon>Spermatophyta</taxon>
        <taxon>Magnoliopsida</taxon>
        <taxon>eudicotyledons</taxon>
        <taxon>Gunneridae</taxon>
        <taxon>Pentapetalae</taxon>
        <taxon>asterids</taxon>
        <taxon>campanulids</taxon>
        <taxon>Asterales</taxon>
        <taxon>Asteraceae</taxon>
        <taxon>Asteroideae</taxon>
        <taxon>Heliantheae alliance</taxon>
        <taxon>Tageteae</taxon>
        <taxon>Tagetes</taxon>
    </lineage>
</organism>
<keyword evidence="3" id="KW-1185">Reference proteome</keyword>
<gene>
    <name evidence="2" type="ORF">QVD17_23903</name>
</gene>
<sequence length="208" mass="23705">MVLHSASSLGRWFEEPVKAVIVHTDDVRIFLVVVFLFLSAIEVMYSLVSSQPLMVNLEAQTYETCGKDSVIYIQCERSTTHLRDMCDPDQSRVLDPWFVGVRQMVTTLLEQDLFYRLTKHSFCLVLLISLSSLANIGEFKDAYQLVDEMTEKKGAYQVFDEMTGGQTVYFINHAHHPCPCNNLIVAYNSLISLDKQTTIENNTKPLLN</sequence>
<keyword evidence="1" id="KW-0812">Transmembrane</keyword>
<evidence type="ECO:0000313" key="2">
    <source>
        <dbReference type="EMBL" id="KAK1421510.1"/>
    </source>
</evidence>